<dbReference type="Pfam" id="PF02511">
    <property type="entry name" value="Thy1"/>
    <property type="match status" value="2"/>
</dbReference>
<dbReference type="GO" id="GO:0006231">
    <property type="term" value="P:dTMP biosynthetic process"/>
    <property type="evidence" value="ECO:0007669"/>
    <property type="project" value="InterPro"/>
</dbReference>
<proteinExistence type="predicted"/>
<dbReference type="GO" id="GO:0050660">
    <property type="term" value="F:flavin adenine dinucleotide binding"/>
    <property type="evidence" value="ECO:0007669"/>
    <property type="project" value="InterPro"/>
</dbReference>
<dbReference type="GO" id="GO:0070402">
    <property type="term" value="F:NADPH binding"/>
    <property type="evidence" value="ECO:0007669"/>
    <property type="project" value="TreeGrafter"/>
</dbReference>
<comment type="caution">
    <text evidence="1">The sequence shown here is derived from an EMBL/GenBank/DDBJ whole genome shotgun (WGS) entry which is preliminary data.</text>
</comment>
<dbReference type="PROSITE" id="PS51331">
    <property type="entry name" value="THYX"/>
    <property type="match status" value="1"/>
</dbReference>
<dbReference type="InterPro" id="IPR036098">
    <property type="entry name" value="Thymidylate_synthase_ThyX_sf"/>
</dbReference>
<evidence type="ECO:0000313" key="1">
    <source>
        <dbReference type="EMBL" id="EKE28254.1"/>
    </source>
</evidence>
<organism evidence="1">
    <name type="scientific">uncultured bacterium</name>
    <name type="common">gcode 4</name>
    <dbReference type="NCBI Taxonomy" id="1234023"/>
    <lineage>
        <taxon>Bacteria</taxon>
        <taxon>environmental samples</taxon>
    </lineage>
</organism>
<dbReference type="SUPFAM" id="SSF69796">
    <property type="entry name" value="Thymidylate synthase-complementing protein Thy1"/>
    <property type="match status" value="2"/>
</dbReference>
<dbReference type="PANTHER" id="PTHR34934:SF1">
    <property type="entry name" value="FLAVIN-DEPENDENT THYMIDYLATE SYNTHASE"/>
    <property type="match status" value="1"/>
</dbReference>
<dbReference type="GO" id="GO:0004799">
    <property type="term" value="F:thymidylate synthase activity"/>
    <property type="evidence" value="ECO:0007669"/>
    <property type="project" value="TreeGrafter"/>
</dbReference>
<accession>K2GDE0</accession>
<dbReference type="EMBL" id="AMFJ01000358">
    <property type="protein sequence ID" value="EKE28254.1"/>
    <property type="molecule type" value="Genomic_DNA"/>
</dbReference>
<dbReference type="AlphaFoldDB" id="K2GDE0"/>
<gene>
    <name evidence="1" type="ORF">ACD_3C00084G0010</name>
</gene>
<dbReference type="PANTHER" id="PTHR34934">
    <property type="entry name" value="FLAVIN-DEPENDENT THYMIDYLATE SYNTHASE"/>
    <property type="match status" value="1"/>
</dbReference>
<reference evidence="1" key="1">
    <citation type="journal article" date="2012" name="Science">
        <title>Fermentation, hydrogen, and sulfur metabolism in multiple uncultivated bacterial phyla.</title>
        <authorList>
            <person name="Wrighton K.C."/>
            <person name="Thomas B.C."/>
            <person name="Sharon I."/>
            <person name="Miller C.S."/>
            <person name="Castelle C.J."/>
            <person name="VerBerkmoes N.C."/>
            <person name="Wilkins M.J."/>
            <person name="Hettich R.L."/>
            <person name="Lipton M.S."/>
            <person name="Williams K.H."/>
            <person name="Long P.E."/>
            <person name="Banfield J.F."/>
        </authorList>
    </citation>
    <scope>NUCLEOTIDE SEQUENCE [LARGE SCALE GENOMIC DNA]</scope>
</reference>
<dbReference type="Gene3D" id="3.30.1360.170">
    <property type="match status" value="2"/>
</dbReference>
<name>K2GDE0_9BACT</name>
<sequence>MQTGTLSKLMNEREYTPTEKIVLEYFFTNTDKNVYCARDTLPSQVWAFLMWQYSRSHLSLRDRFLKIFEDQKKAFENNKISTEEYIWLEELASVIIKKNDVKLQYFYERAAAFLKKWWVDYWHNSLKDSDYVRFAVEWVSEVFTKIIESPFPALGAFQETSTRYMLFNKDSIMFPPEMEKSQYKEEIKSWILKLFDAYEQGLIKVKKALLDNRIFVRDDFSSDGAFNTTLNTKVFDICRYLLPSWTATKIWCSFQTRTLESHLSWMLSHPLEEARIIAKAIHEEALKISPGLLSHVNENKYEIDRTNDLEKFTDLFYGEADLSPIRKWIEDDERVKLIYAYDVDNSILAWILFESSRKYGKSFGECLKIVEKMDLETKEALMDTALSKRGRFDRMPRSLQHTSILAEFMVDFWAYRDIQRHRATKQLWQWAGSIHGYSYPEYIDLPWMESFKEIYDEVMTEISTLWRKVIQENAYLAEYVAALGHLVRTTYEMDPGQLAYVIELRTTPHAHHSYRNLKLKLYDLIKDKAPIFSKYVRVWAAWEEVSRKAEAEKIEAKKQFLNA</sequence>
<evidence type="ECO:0008006" key="2">
    <source>
        <dbReference type="Google" id="ProtNLM"/>
    </source>
</evidence>
<dbReference type="InterPro" id="IPR003669">
    <property type="entry name" value="Thymidylate_synthase_ThyX"/>
</dbReference>
<dbReference type="GO" id="GO:0050797">
    <property type="term" value="F:thymidylate synthase (FAD) activity"/>
    <property type="evidence" value="ECO:0007669"/>
    <property type="project" value="InterPro"/>
</dbReference>
<protein>
    <recommendedName>
        <fullName evidence="2">Thymidylate synthase complementing protein ThyX</fullName>
    </recommendedName>
</protein>